<dbReference type="PaxDb" id="35128-Thaps12009"/>
<dbReference type="InParanoid" id="B8CG72"/>
<dbReference type="RefSeq" id="XP_002295134.1">
    <property type="nucleotide sequence ID" value="XM_002295098.1"/>
</dbReference>
<keyword evidence="3" id="KW-1185">Reference proteome</keyword>
<feature type="region of interest" description="Disordered" evidence="1">
    <location>
        <begin position="62"/>
        <end position="216"/>
    </location>
</feature>
<evidence type="ECO:0000313" key="2">
    <source>
        <dbReference type="EMBL" id="EED87438.1"/>
    </source>
</evidence>
<dbReference type="Proteomes" id="UP000001449">
    <property type="component" value="Chromosome 23"/>
</dbReference>
<dbReference type="KEGG" id="tps:THAPSDRAFT_12009"/>
<feature type="compositionally biased region" description="Basic and acidic residues" evidence="1">
    <location>
        <begin position="91"/>
        <end position="102"/>
    </location>
</feature>
<accession>B8CG72</accession>
<evidence type="ECO:0000256" key="1">
    <source>
        <dbReference type="SAM" id="MobiDB-lite"/>
    </source>
</evidence>
<feature type="compositionally biased region" description="Basic and acidic residues" evidence="1">
    <location>
        <begin position="171"/>
        <end position="189"/>
    </location>
</feature>
<gene>
    <name evidence="2" type="ORF">THAPSDRAFT_12009</name>
</gene>
<reference evidence="2 3" key="2">
    <citation type="journal article" date="2008" name="Nature">
        <title>The Phaeodactylum genome reveals the evolutionary history of diatom genomes.</title>
        <authorList>
            <person name="Bowler C."/>
            <person name="Allen A.E."/>
            <person name="Badger J.H."/>
            <person name="Grimwood J."/>
            <person name="Jabbari K."/>
            <person name="Kuo A."/>
            <person name="Maheswari U."/>
            <person name="Martens C."/>
            <person name="Maumus F."/>
            <person name="Otillar R.P."/>
            <person name="Rayko E."/>
            <person name="Salamov A."/>
            <person name="Vandepoele K."/>
            <person name="Beszteri B."/>
            <person name="Gruber A."/>
            <person name="Heijde M."/>
            <person name="Katinka M."/>
            <person name="Mock T."/>
            <person name="Valentin K."/>
            <person name="Verret F."/>
            <person name="Berges J.A."/>
            <person name="Brownlee C."/>
            <person name="Cadoret J.P."/>
            <person name="Chiovitti A."/>
            <person name="Choi C.J."/>
            <person name="Coesel S."/>
            <person name="De Martino A."/>
            <person name="Detter J.C."/>
            <person name="Durkin C."/>
            <person name="Falciatore A."/>
            <person name="Fournet J."/>
            <person name="Haruta M."/>
            <person name="Huysman M.J."/>
            <person name="Jenkins B.D."/>
            <person name="Jiroutova K."/>
            <person name="Jorgensen R.E."/>
            <person name="Joubert Y."/>
            <person name="Kaplan A."/>
            <person name="Kroger N."/>
            <person name="Kroth P.G."/>
            <person name="La Roche J."/>
            <person name="Lindquist E."/>
            <person name="Lommer M."/>
            <person name="Martin-Jezequel V."/>
            <person name="Lopez P.J."/>
            <person name="Lucas S."/>
            <person name="Mangogna M."/>
            <person name="McGinnis K."/>
            <person name="Medlin L.K."/>
            <person name="Montsant A."/>
            <person name="Oudot-Le Secq M.P."/>
            <person name="Napoli C."/>
            <person name="Obornik M."/>
            <person name="Parker M.S."/>
            <person name="Petit J.L."/>
            <person name="Porcel B.M."/>
            <person name="Poulsen N."/>
            <person name="Robison M."/>
            <person name="Rychlewski L."/>
            <person name="Rynearson T.A."/>
            <person name="Schmutz J."/>
            <person name="Shapiro H."/>
            <person name="Siaut M."/>
            <person name="Stanley M."/>
            <person name="Sussman M.R."/>
            <person name="Taylor A.R."/>
            <person name="Vardi A."/>
            <person name="von Dassow P."/>
            <person name="Vyverman W."/>
            <person name="Willis A."/>
            <person name="Wyrwicz L.S."/>
            <person name="Rokhsar D.S."/>
            <person name="Weissenbach J."/>
            <person name="Armbrust E.V."/>
            <person name="Green B.R."/>
            <person name="Van de Peer Y."/>
            <person name="Grigoriev I.V."/>
        </authorList>
    </citation>
    <scope>NUCLEOTIDE SEQUENCE [LARGE SCALE GENOMIC DNA]</scope>
    <source>
        <strain evidence="2 3">CCMP1335</strain>
    </source>
</reference>
<sequence>MYTSPLDKSTPAYPAARFDIDGLCISHPSVRLCHLTTDGKYKIVRKTCPKYGTAGLMNDEVSGKVNHPHGYKKKSKVASKSRENPNALTAKRSEGRRIERHNSHGTHKTMKRSLGINSNDDTNEDITFVPAQAAPFSRLQQGGRYNQSMREDYNTSSCSSTYRRSRTTSPVDKERGSTPRRYTDNRGRDNYPTSSSSNDNNKSTTKVPKSPKLETTPDALKQALRMKLKQTKHGMPSLPKLTEKLTGKALDTNITSVHDISDRAGELEDSLNRLNIVNGGRTSDDERQEKFRSSPFDGDGYCHQHPNIRLAKRTMLGSWKVMMHVCPECCHESCCKDTTAGSVCSRGSNRSGRRSRCSSNSRRNRSTSRSSPHRSSGRCSRASSIKSSDDGTATSTLSRRELDEIVDELSSLSVVPVHPAERVDVEQTRSAQYVKHTAQGVEKVTATKLPPPPRNPRRKTNRQSVRKSRFVEKKNPTVVGESFDTVSLLPPKEAFTETIDCTTKITSDDSICTLPTVASASPMSFNKISISPAFSSAYFSRGNDNYHSGGISRKGIPSLPLYSRNDWRNESLDSFVKDENHEKFVHANAMKQQRFSKEVDEESVISELSGSADGVIWGC</sequence>
<dbReference type="HOGENOM" id="CLU_441822_0_0_1"/>
<reference evidence="2 3" key="1">
    <citation type="journal article" date="2004" name="Science">
        <title>The genome of the diatom Thalassiosira pseudonana: ecology, evolution, and metabolism.</title>
        <authorList>
            <person name="Armbrust E.V."/>
            <person name="Berges J.A."/>
            <person name="Bowler C."/>
            <person name="Green B.R."/>
            <person name="Martinez D."/>
            <person name="Putnam N.H."/>
            <person name="Zhou S."/>
            <person name="Allen A.E."/>
            <person name="Apt K.E."/>
            <person name="Bechner M."/>
            <person name="Brzezinski M.A."/>
            <person name="Chaal B.K."/>
            <person name="Chiovitti A."/>
            <person name="Davis A.K."/>
            <person name="Demarest M.S."/>
            <person name="Detter J.C."/>
            <person name="Glavina T."/>
            <person name="Goodstein D."/>
            <person name="Hadi M.Z."/>
            <person name="Hellsten U."/>
            <person name="Hildebrand M."/>
            <person name="Jenkins B.D."/>
            <person name="Jurka J."/>
            <person name="Kapitonov V.V."/>
            <person name="Kroger N."/>
            <person name="Lau W.W."/>
            <person name="Lane T.W."/>
            <person name="Larimer F.W."/>
            <person name="Lippmeier J.C."/>
            <person name="Lucas S."/>
            <person name="Medina M."/>
            <person name="Montsant A."/>
            <person name="Obornik M."/>
            <person name="Parker M.S."/>
            <person name="Palenik B."/>
            <person name="Pazour G.J."/>
            <person name="Richardson P.M."/>
            <person name="Rynearson T.A."/>
            <person name="Saito M.A."/>
            <person name="Schwartz D.C."/>
            <person name="Thamatrakoln K."/>
            <person name="Valentin K."/>
            <person name="Vardi A."/>
            <person name="Wilkerson F.P."/>
            <person name="Rokhsar D.S."/>
        </authorList>
    </citation>
    <scope>NUCLEOTIDE SEQUENCE [LARGE SCALE GENOMIC DNA]</scope>
    <source>
        <strain evidence="2 3">CCMP1335</strain>
    </source>
</reference>
<proteinExistence type="predicted"/>
<protein>
    <submittedName>
        <fullName evidence="2">Uncharacterized protein</fullName>
    </submittedName>
</protein>
<feature type="compositionally biased region" description="Basic residues" evidence="1">
    <location>
        <begin position="455"/>
        <end position="468"/>
    </location>
</feature>
<dbReference type="GeneID" id="7448275"/>
<feature type="compositionally biased region" description="Polar residues" evidence="1">
    <location>
        <begin position="138"/>
        <end position="148"/>
    </location>
</feature>
<feature type="compositionally biased region" description="Basic residues" evidence="1">
    <location>
        <begin position="351"/>
        <end position="376"/>
    </location>
</feature>
<dbReference type="EMBL" id="CM000654">
    <property type="protein sequence ID" value="EED87438.1"/>
    <property type="molecule type" value="Genomic_DNA"/>
</dbReference>
<feature type="region of interest" description="Disordered" evidence="1">
    <location>
        <begin position="436"/>
        <end position="470"/>
    </location>
</feature>
<feature type="compositionally biased region" description="Low complexity" evidence="1">
    <location>
        <begin position="193"/>
        <end position="206"/>
    </location>
</feature>
<dbReference type="AlphaFoldDB" id="B8CG72"/>
<name>B8CG72_THAPS</name>
<feature type="region of interest" description="Disordered" evidence="1">
    <location>
        <begin position="338"/>
        <end position="399"/>
    </location>
</feature>
<feature type="compositionally biased region" description="Polar residues" evidence="1">
    <location>
        <begin position="382"/>
        <end position="397"/>
    </location>
</feature>
<organism evidence="2 3">
    <name type="scientific">Thalassiosira pseudonana</name>
    <name type="common">Marine diatom</name>
    <name type="synonym">Cyclotella nana</name>
    <dbReference type="NCBI Taxonomy" id="35128"/>
    <lineage>
        <taxon>Eukaryota</taxon>
        <taxon>Sar</taxon>
        <taxon>Stramenopiles</taxon>
        <taxon>Ochrophyta</taxon>
        <taxon>Bacillariophyta</taxon>
        <taxon>Coscinodiscophyceae</taxon>
        <taxon>Thalassiosirophycidae</taxon>
        <taxon>Thalassiosirales</taxon>
        <taxon>Thalassiosiraceae</taxon>
        <taxon>Thalassiosira</taxon>
    </lineage>
</organism>
<feature type="compositionally biased region" description="Basic residues" evidence="1">
    <location>
        <begin position="66"/>
        <end position="79"/>
    </location>
</feature>
<evidence type="ECO:0000313" key="3">
    <source>
        <dbReference type="Proteomes" id="UP000001449"/>
    </source>
</evidence>